<feature type="transmembrane region" description="Helical" evidence="1">
    <location>
        <begin position="122"/>
        <end position="142"/>
    </location>
</feature>
<keyword evidence="1" id="KW-1133">Transmembrane helix</keyword>
<gene>
    <name evidence="2" type="ORF">PAUR_a3055</name>
</gene>
<proteinExistence type="predicted"/>
<sequence>MTTNGMLAYAGSIIIYLQFIVFFTFIILSYENAKVLLFGGSKDISSEHDAFIHSCFLSVLTVVVFHFTTSSIRELILTIDMNMERLELRQFFYFMMFVLEFAAILCLFFLHRLRKCKFSIIAKMVVSLAVILCMNFVIQYYYRALNDVESYTPIFKTVTVAVNILTLICIGLVPLANLKKLRLGS</sequence>
<evidence type="ECO:0000313" key="3">
    <source>
        <dbReference type="Proteomes" id="UP000615755"/>
    </source>
</evidence>
<keyword evidence="3" id="KW-1185">Reference proteome</keyword>
<feature type="transmembrane region" description="Helical" evidence="1">
    <location>
        <begin position="6"/>
        <end position="30"/>
    </location>
</feature>
<evidence type="ECO:0000256" key="1">
    <source>
        <dbReference type="SAM" id="Phobius"/>
    </source>
</evidence>
<accession>A0ABR9EE27</accession>
<feature type="transmembrane region" description="Helical" evidence="1">
    <location>
        <begin position="91"/>
        <end position="110"/>
    </location>
</feature>
<protein>
    <submittedName>
        <fullName evidence="2">Uncharacterized protein</fullName>
    </submittedName>
</protein>
<comment type="caution">
    <text evidence="2">The sequence shown here is derived from an EMBL/GenBank/DDBJ whole genome shotgun (WGS) entry which is preliminary data.</text>
</comment>
<dbReference type="Proteomes" id="UP000615755">
    <property type="component" value="Unassembled WGS sequence"/>
</dbReference>
<name>A0ABR9EE27_9GAMM</name>
<feature type="transmembrane region" description="Helical" evidence="1">
    <location>
        <begin position="154"/>
        <end position="176"/>
    </location>
</feature>
<reference evidence="2 3" key="1">
    <citation type="submission" date="2015-03" db="EMBL/GenBank/DDBJ databases">
        <title>Genome sequence of Pseudoalteromonas aurantia.</title>
        <authorList>
            <person name="Xie B.-B."/>
            <person name="Rong J.-C."/>
            <person name="Qin Q.-L."/>
            <person name="Zhang Y.-Z."/>
        </authorList>
    </citation>
    <scope>NUCLEOTIDE SEQUENCE [LARGE SCALE GENOMIC DNA]</scope>
    <source>
        <strain evidence="2 3">208</strain>
    </source>
</reference>
<organism evidence="2 3">
    <name type="scientific">Pseudoalteromonas aurantia 208</name>
    <dbReference type="NCBI Taxonomy" id="1314867"/>
    <lineage>
        <taxon>Bacteria</taxon>
        <taxon>Pseudomonadati</taxon>
        <taxon>Pseudomonadota</taxon>
        <taxon>Gammaproteobacteria</taxon>
        <taxon>Alteromonadales</taxon>
        <taxon>Pseudoalteromonadaceae</taxon>
        <taxon>Pseudoalteromonas</taxon>
    </lineage>
</organism>
<evidence type="ECO:0000313" key="2">
    <source>
        <dbReference type="EMBL" id="MBE0369241.1"/>
    </source>
</evidence>
<keyword evidence="1" id="KW-0812">Transmembrane</keyword>
<dbReference type="EMBL" id="AQGV01000012">
    <property type="protein sequence ID" value="MBE0369241.1"/>
    <property type="molecule type" value="Genomic_DNA"/>
</dbReference>
<keyword evidence="1" id="KW-0472">Membrane</keyword>